<name>A0ABS1MJA4_9NOCA</name>
<organism evidence="1 2">
    <name type="scientific">Nocardia acididurans</name>
    <dbReference type="NCBI Taxonomy" id="2802282"/>
    <lineage>
        <taxon>Bacteria</taxon>
        <taxon>Bacillati</taxon>
        <taxon>Actinomycetota</taxon>
        <taxon>Actinomycetes</taxon>
        <taxon>Mycobacteriales</taxon>
        <taxon>Nocardiaceae</taxon>
        <taxon>Nocardia</taxon>
    </lineage>
</organism>
<reference evidence="1 2" key="1">
    <citation type="submission" date="2021-01" db="EMBL/GenBank/DDBJ databases">
        <title>WGS of actinomycetes isolated from Thailand.</title>
        <authorList>
            <person name="Thawai C."/>
        </authorList>
    </citation>
    <scope>NUCLEOTIDE SEQUENCE [LARGE SCALE GENOMIC DNA]</scope>
    <source>
        <strain evidence="1 2">LPG 2</strain>
    </source>
</reference>
<evidence type="ECO:0000313" key="2">
    <source>
        <dbReference type="Proteomes" id="UP000602198"/>
    </source>
</evidence>
<dbReference type="Proteomes" id="UP000602198">
    <property type="component" value="Unassembled WGS sequence"/>
</dbReference>
<accession>A0ABS1MJA4</accession>
<protein>
    <submittedName>
        <fullName evidence="1">Uncharacterized protein</fullName>
    </submittedName>
</protein>
<evidence type="ECO:0000313" key="1">
    <source>
        <dbReference type="EMBL" id="MBL1079313.1"/>
    </source>
</evidence>
<dbReference type="EMBL" id="JAERRJ010000015">
    <property type="protein sequence ID" value="MBL1079313.1"/>
    <property type="molecule type" value="Genomic_DNA"/>
</dbReference>
<gene>
    <name evidence="1" type="ORF">JK358_33400</name>
</gene>
<sequence>MVKVIGHASCDEAAVEHDPWVPMKATWLPRPSADLIYLRVSGTAGGEIELKLDLHTGMLVSFIVLISPPSTQEFPDISGTGDIPSCSAPLIDRSYWVSESTAASSNLRHGSVADAEENLGMWTDQNSLRLFFTDHRSSSVLRCGPVWVGISNDGELAEIGAELNS</sequence>
<proteinExistence type="predicted"/>
<keyword evidence="2" id="KW-1185">Reference proteome</keyword>
<comment type="caution">
    <text evidence="1">The sequence shown here is derived from an EMBL/GenBank/DDBJ whole genome shotgun (WGS) entry which is preliminary data.</text>
</comment>
<dbReference type="RefSeq" id="WP_201955452.1">
    <property type="nucleotide sequence ID" value="NZ_JAERRJ010000015.1"/>
</dbReference>